<keyword evidence="1" id="KW-0378">Hydrolase</keyword>
<sequence length="277" mass="30747">MKTPVLPFLILIMTTMNIFSQDPNLHIYLCFGQSNMEGSATIEPQDLIVSSRFKVMPTTDCPDVGKQKGFWYTAVPPLSQCWSGLSPADYFGRTMIEKLPDSISVGVINVAIGGCDIRLFDKDIYEDYTETYREAWFTDKIAAYGGNPYARLIAMAKKAQKDGVIKGILLHQGETNQDDRQWPKYVQKVYNNMLTDLGLTAEEVPLLAGEVVGVDQNGVCASMNPIINTLPETIPTAHVISSTGCPVREDHVHFNSEGVRQLGTRYAEKMLSLEGIE</sequence>
<gene>
    <name evidence="3" type="ORF">HZY62_05855</name>
    <name evidence="4" type="ORF">LX92_00303</name>
</gene>
<dbReference type="AlphaFoldDB" id="A0A316E596"/>
<proteinExistence type="predicted"/>
<accession>A0A316E596</accession>
<dbReference type="RefSeq" id="WP_190263529.1">
    <property type="nucleotide sequence ID" value="NZ_CAJQNU010000008.1"/>
</dbReference>
<dbReference type="EMBL" id="QGGQ01000001">
    <property type="protein sequence ID" value="PWK25561.1"/>
    <property type="molecule type" value="Genomic_DNA"/>
</dbReference>
<dbReference type="Pfam" id="PF03629">
    <property type="entry name" value="SASA"/>
    <property type="match status" value="1"/>
</dbReference>
<evidence type="ECO:0000313" key="4">
    <source>
        <dbReference type="EMBL" id="PWK25561.1"/>
    </source>
</evidence>
<organism evidence="4 5">
    <name type="scientific">Maribacter polysiphoniae</name>
    <dbReference type="NCBI Taxonomy" id="429344"/>
    <lineage>
        <taxon>Bacteria</taxon>
        <taxon>Pseudomonadati</taxon>
        <taxon>Bacteroidota</taxon>
        <taxon>Flavobacteriia</taxon>
        <taxon>Flavobacteriales</taxon>
        <taxon>Flavobacteriaceae</taxon>
        <taxon>Maribacter</taxon>
    </lineage>
</organism>
<dbReference type="InterPro" id="IPR036514">
    <property type="entry name" value="SGNH_hydro_sf"/>
</dbReference>
<comment type="caution">
    <text evidence="4">The sequence shown here is derived from an EMBL/GenBank/DDBJ whole genome shotgun (WGS) entry which is preliminary data.</text>
</comment>
<dbReference type="SUPFAM" id="SSF52266">
    <property type="entry name" value="SGNH hydrolase"/>
    <property type="match status" value="1"/>
</dbReference>
<evidence type="ECO:0000313" key="3">
    <source>
        <dbReference type="EMBL" id="MBD1260100.1"/>
    </source>
</evidence>
<evidence type="ECO:0000313" key="5">
    <source>
        <dbReference type="Proteomes" id="UP000245667"/>
    </source>
</evidence>
<dbReference type="Gene3D" id="3.40.50.1110">
    <property type="entry name" value="SGNH hydrolase"/>
    <property type="match status" value="1"/>
</dbReference>
<dbReference type="PANTHER" id="PTHR31988">
    <property type="entry name" value="ESTERASE, PUTATIVE (DUF303)-RELATED"/>
    <property type="match status" value="1"/>
</dbReference>
<dbReference type="PANTHER" id="PTHR31988:SF19">
    <property type="entry name" value="9-O-ACETYL-N-ACETYLNEURAMINIC ACID DEACETYLASE-RELATED"/>
    <property type="match status" value="1"/>
</dbReference>
<dbReference type="EMBL" id="JACWLN010000002">
    <property type="protein sequence ID" value="MBD1260100.1"/>
    <property type="molecule type" value="Genomic_DNA"/>
</dbReference>
<reference evidence="3 6" key="2">
    <citation type="submission" date="2020-07" db="EMBL/GenBank/DDBJ databases">
        <title>The draft genome sequence of Maribacter polysiphoniae KCTC 22021.</title>
        <authorList>
            <person name="Mu L."/>
        </authorList>
    </citation>
    <scope>NUCLEOTIDE SEQUENCE [LARGE SCALE GENOMIC DNA]</scope>
    <source>
        <strain evidence="3 6">KCTC 22021</strain>
    </source>
</reference>
<evidence type="ECO:0000256" key="1">
    <source>
        <dbReference type="ARBA" id="ARBA00022801"/>
    </source>
</evidence>
<dbReference type="GO" id="GO:0016788">
    <property type="term" value="F:hydrolase activity, acting on ester bonds"/>
    <property type="evidence" value="ECO:0007669"/>
    <property type="project" value="UniProtKB-ARBA"/>
</dbReference>
<protein>
    <submittedName>
        <fullName evidence="3">Sialate O-acetylesterase</fullName>
    </submittedName>
</protein>
<dbReference type="InterPro" id="IPR005181">
    <property type="entry name" value="SASA"/>
</dbReference>
<feature type="domain" description="Sialate O-acetylesterase" evidence="2">
    <location>
        <begin position="25"/>
        <end position="271"/>
    </location>
</feature>
<evidence type="ECO:0000259" key="2">
    <source>
        <dbReference type="Pfam" id="PF03629"/>
    </source>
</evidence>
<reference evidence="4 5" key="1">
    <citation type="submission" date="2018-05" db="EMBL/GenBank/DDBJ databases">
        <title>Genomic Encyclopedia of Archaeal and Bacterial Type Strains, Phase II (KMG-II): from individual species to whole genera.</title>
        <authorList>
            <person name="Goeker M."/>
        </authorList>
    </citation>
    <scope>NUCLEOTIDE SEQUENCE [LARGE SCALE GENOMIC DNA]</scope>
    <source>
        <strain evidence="4 5">DSM 23514</strain>
    </source>
</reference>
<keyword evidence="6" id="KW-1185">Reference proteome</keyword>
<evidence type="ECO:0000313" key="6">
    <source>
        <dbReference type="Proteomes" id="UP000651837"/>
    </source>
</evidence>
<dbReference type="Proteomes" id="UP000651837">
    <property type="component" value="Unassembled WGS sequence"/>
</dbReference>
<dbReference type="Proteomes" id="UP000245667">
    <property type="component" value="Unassembled WGS sequence"/>
</dbReference>
<name>A0A316E596_9FLAO</name>
<dbReference type="InterPro" id="IPR052940">
    <property type="entry name" value="Carb_Esterase_6"/>
</dbReference>